<dbReference type="RefSeq" id="WP_319979944.1">
    <property type="nucleotide sequence ID" value="NZ_JAXAVU010000014.1"/>
</dbReference>
<evidence type="ECO:0000313" key="2">
    <source>
        <dbReference type="EMBL" id="MDX8147908.1"/>
    </source>
</evidence>
<dbReference type="SUPFAM" id="SSF53613">
    <property type="entry name" value="Ribokinase-like"/>
    <property type="match status" value="1"/>
</dbReference>
<accession>A0ABU4V7Z4</accession>
<feature type="region of interest" description="Disordered" evidence="1">
    <location>
        <begin position="72"/>
        <end position="93"/>
    </location>
</feature>
<evidence type="ECO:0000313" key="3">
    <source>
        <dbReference type="Proteomes" id="UP001285352"/>
    </source>
</evidence>
<dbReference type="InterPro" id="IPR002173">
    <property type="entry name" value="Carboh/pur_kinase_PfkB_CS"/>
</dbReference>
<dbReference type="InterPro" id="IPR029056">
    <property type="entry name" value="Ribokinase-like"/>
</dbReference>
<organism evidence="2 3">
    <name type="scientific">Lentzea sokolovensis</name>
    <dbReference type="NCBI Taxonomy" id="3095429"/>
    <lineage>
        <taxon>Bacteria</taxon>
        <taxon>Bacillati</taxon>
        <taxon>Actinomycetota</taxon>
        <taxon>Actinomycetes</taxon>
        <taxon>Pseudonocardiales</taxon>
        <taxon>Pseudonocardiaceae</taxon>
        <taxon>Lentzea</taxon>
    </lineage>
</organism>
<dbReference type="EMBL" id="JAXAVU010000014">
    <property type="protein sequence ID" value="MDX8147908.1"/>
    <property type="molecule type" value="Genomic_DNA"/>
</dbReference>
<name>A0ABU4V7Z4_9PSEU</name>
<reference evidence="2 3" key="1">
    <citation type="submission" date="2023-11" db="EMBL/GenBank/DDBJ databases">
        <title>Lentzea sokolovensis, sp. nov., Lentzea kristufkii, sp. nov., and Lentzea miocenensis, sp. nov., rare actinobacteria from Sokolov Coal Basin, Miocene lacustrine sediment, Czech Republic.</title>
        <authorList>
            <person name="Lara A."/>
            <person name="Kotroba L."/>
            <person name="Nouioui I."/>
            <person name="Neumann-Schaal M."/>
            <person name="Mast Y."/>
            <person name="Chronakova A."/>
        </authorList>
    </citation>
    <scope>NUCLEOTIDE SEQUENCE [LARGE SCALE GENOMIC DNA]</scope>
    <source>
        <strain evidence="2 3">BCCO 10_0061</strain>
    </source>
</reference>
<protein>
    <recommendedName>
        <fullName evidence="4">Carbohydrate kinase PfkB domain-containing protein</fullName>
    </recommendedName>
</protein>
<evidence type="ECO:0000256" key="1">
    <source>
        <dbReference type="SAM" id="MobiDB-lite"/>
    </source>
</evidence>
<keyword evidence="3" id="KW-1185">Reference proteome</keyword>
<sequence length="93" mass="9571">MDEIVVVGQVARDLVLVVDEVPGPGGTAPARERREMLGGVPGRLRDELPACADVVDTTGGGDAFVAGLAFAPTRGDGPAAGRTSPRADQARYR</sequence>
<dbReference type="Proteomes" id="UP001285352">
    <property type="component" value="Unassembled WGS sequence"/>
</dbReference>
<dbReference type="PROSITE" id="PS00584">
    <property type="entry name" value="PFKB_KINASES_2"/>
    <property type="match status" value="1"/>
</dbReference>
<evidence type="ECO:0008006" key="4">
    <source>
        <dbReference type="Google" id="ProtNLM"/>
    </source>
</evidence>
<proteinExistence type="predicted"/>
<dbReference type="Gene3D" id="3.40.1190.20">
    <property type="match status" value="1"/>
</dbReference>
<reference evidence="2 3" key="2">
    <citation type="submission" date="2023-11" db="EMBL/GenBank/DDBJ databases">
        <authorList>
            <person name="Lara A.C."/>
            <person name="Chronakova A."/>
        </authorList>
    </citation>
    <scope>NUCLEOTIDE SEQUENCE [LARGE SCALE GENOMIC DNA]</scope>
    <source>
        <strain evidence="2 3">BCCO 10_0061</strain>
    </source>
</reference>
<comment type="caution">
    <text evidence="2">The sequence shown here is derived from an EMBL/GenBank/DDBJ whole genome shotgun (WGS) entry which is preliminary data.</text>
</comment>
<gene>
    <name evidence="2" type="ORF">SK854_37750</name>
</gene>